<feature type="domain" description="Rieske" evidence="5">
    <location>
        <begin position="4"/>
        <end position="115"/>
    </location>
</feature>
<organism evidence="6 7">
    <name type="scientific">Martelella lutilitoris</name>
    <dbReference type="NCBI Taxonomy" id="2583532"/>
    <lineage>
        <taxon>Bacteria</taxon>
        <taxon>Pseudomonadati</taxon>
        <taxon>Pseudomonadota</taxon>
        <taxon>Alphaproteobacteria</taxon>
        <taxon>Hyphomicrobiales</taxon>
        <taxon>Aurantimonadaceae</taxon>
        <taxon>Martelella</taxon>
    </lineage>
</organism>
<dbReference type="EMBL" id="VCLB01000001">
    <property type="protein sequence ID" value="TNB49889.1"/>
    <property type="molecule type" value="Genomic_DNA"/>
</dbReference>
<evidence type="ECO:0000313" key="7">
    <source>
        <dbReference type="Proteomes" id="UP000307874"/>
    </source>
</evidence>
<sequence length="137" mass="15453">MTDHIICKVDEIPEGKARRVEVAGRVIAIFNLGDRFAAITNKCPHEGAELCHGRVAALVNADGPGDYRTEDEKIMVRCPWHGWEFDLENGRSYCDPSRMRVKIFDVKVTPGESLAEGPYRAEVFEVRTEDDYVVLTI</sequence>
<keyword evidence="4" id="KW-0411">Iron-sulfur</keyword>
<keyword evidence="7" id="KW-1185">Reference proteome</keyword>
<evidence type="ECO:0000313" key="6">
    <source>
        <dbReference type="EMBL" id="TNB49889.1"/>
    </source>
</evidence>
<dbReference type="InterPro" id="IPR017941">
    <property type="entry name" value="Rieske_2Fe-2S"/>
</dbReference>
<dbReference type="GO" id="GO:0051537">
    <property type="term" value="F:2 iron, 2 sulfur cluster binding"/>
    <property type="evidence" value="ECO:0007669"/>
    <property type="project" value="UniProtKB-KW"/>
</dbReference>
<dbReference type="AlphaFoldDB" id="A0A5C4JZ83"/>
<keyword evidence="2" id="KW-0479">Metal-binding</keyword>
<evidence type="ECO:0000259" key="5">
    <source>
        <dbReference type="PROSITE" id="PS51296"/>
    </source>
</evidence>
<comment type="caution">
    <text evidence="6">The sequence shown here is derived from an EMBL/GenBank/DDBJ whole genome shotgun (WGS) entry which is preliminary data.</text>
</comment>
<evidence type="ECO:0000256" key="3">
    <source>
        <dbReference type="ARBA" id="ARBA00023004"/>
    </source>
</evidence>
<evidence type="ECO:0000256" key="1">
    <source>
        <dbReference type="ARBA" id="ARBA00022714"/>
    </source>
</evidence>
<dbReference type="Gene3D" id="2.102.10.10">
    <property type="entry name" value="Rieske [2Fe-2S] iron-sulphur domain"/>
    <property type="match status" value="1"/>
</dbReference>
<keyword evidence="3" id="KW-0408">Iron</keyword>
<dbReference type="PANTHER" id="PTHR21496:SF23">
    <property type="entry name" value="3-PHENYLPROPIONATE_CINNAMIC ACID DIOXYGENASE FERREDOXIN SUBUNIT"/>
    <property type="match status" value="1"/>
</dbReference>
<evidence type="ECO:0000256" key="4">
    <source>
        <dbReference type="ARBA" id="ARBA00023014"/>
    </source>
</evidence>
<reference evidence="6 7" key="1">
    <citation type="submission" date="2019-06" db="EMBL/GenBank/DDBJ databases">
        <title>Martelella lutilitoris sp. nov., isolated from a tidal mudflat.</title>
        <authorList>
            <person name="Kim Y.-J."/>
        </authorList>
    </citation>
    <scope>NUCLEOTIDE SEQUENCE [LARGE SCALE GENOMIC DNA]</scope>
    <source>
        <strain evidence="6 7">GH2-6</strain>
    </source>
</reference>
<dbReference type="Pfam" id="PF00355">
    <property type="entry name" value="Rieske"/>
    <property type="match status" value="1"/>
</dbReference>
<keyword evidence="1" id="KW-0001">2Fe-2S</keyword>
<dbReference type="InterPro" id="IPR036922">
    <property type="entry name" value="Rieske_2Fe-2S_sf"/>
</dbReference>
<evidence type="ECO:0000256" key="2">
    <source>
        <dbReference type="ARBA" id="ARBA00022723"/>
    </source>
</evidence>
<dbReference type="RefSeq" id="WP_138746928.1">
    <property type="nucleotide sequence ID" value="NZ_VCLB01000001.1"/>
</dbReference>
<dbReference type="PROSITE" id="PS51296">
    <property type="entry name" value="RIESKE"/>
    <property type="match status" value="1"/>
</dbReference>
<accession>A0A5C4JZ83</accession>
<dbReference type="Proteomes" id="UP000307874">
    <property type="component" value="Unassembled WGS sequence"/>
</dbReference>
<protein>
    <submittedName>
        <fullName evidence="6">Rieske (2Fe-2S) protein</fullName>
    </submittedName>
</protein>
<proteinExistence type="predicted"/>
<gene>
    <name evidence="6" type="ORF">FF124_02705</name>
</gene>
<dbReference type="OrthoDB" id="9794175at2"/>
<dbReference type="GO" id="GO:0046872">
    <property type="term" value="F:metal ion binding"/>
    <property type="evidence" value="ECO:0007669"/>
    <property type="project" value="UniProtKB-KW"/>
</dbReference>
<name>A0A5C4JZ83_9HYPH</name>
<dbReference type="PANTHER" id="PTHR21496">
    <property type="entry name" value="FERREDOXIN-RELATED"/>
    <property type="match status" value="1"/>
</dbReference>
<dbReference type="SUPFAM" id="SSF50022">
    <property type="entry name" value="ISP domain"/>
    <property type="match status" value="1"/>
</dbReference>